<feature type="compositionally biased region" description="Low complexity" evidence="10">
    <location>
        <begin position="1165"/>
        <end position="1184"/>
    </location>
</feature>
<evidence type="ECO:0000256" key="1">
    <source>
        <dbReference type="ARBA" id="ARBA00004167"/>
    </source>
</evidence>
<dbReference type="AlphaFoldDB" id="D7FX69"/>
<dbReference type="OrthoDB" id="676979at2759"/>
<dbReference type="PANTHER" id="PTHR48060:SF21">
    <property type="entry name" value="L DOMAIN-LIKE PROTEIN"/>
    <property type="match status" value="1"/>
</dbReference>
<evidence type="ECO:0000256" key="7">
    <source>
        <dbReference type="ARBA" id="ARBA00022989"/>
    </source>
</evidence>
<dbReference type="InterPro" id="IPR053211">
    <property type="entry name" value="DNA_repair-toleration"/>
</dbReference>
<evidence type="ECO:0000256" key="8">
    <source>
        <dbReference type="ARBA" id="ARBA00023136"/>
    </source>
</evidence>
<feature type="transmembrane region" description="Helical" evidence="11">
    <location>
        <begin position="1221"/>
        <end position="1243"/>
    </location>
</feature>
<dbReference type="InterPro" id="IPR001611">
    <property type="entry name" value="Leu-rich_rpt"/>
</dbReference>
<comment type="subcellular location">
    <subcellularLocation>
        <location evidence="1">Membrane</location>
        <topology evidence="1">Single-pass membrane protein</topology>
    </subcellularLocation>
</comment>
<keyword evidence="3" id="KW-0433">Leucine-rich repeat</keyword>
<keyword evidence="4 11" id="KW-0812">Transmembrane</keyword>
<dbReference type="SMART" id="SM00369">
    <property type="entry name" value="LRR_TYP"/>
    <property type="match status" value="10"/>
</dbReference>
<dbReference type="SUPFAM" id="SSF52058">
    <property type="entry name" value="L domain-like"/>
    <property type="match status" value="2"/>
</dbReference>
<proteinExistence type="inferred from homology"/>
<dbReference type="Gene3D" id="3.80.10.10">
    <property type="entry name" value="Ribonuclease Inhibitor"/>
    <property type="match status" value="5"/>
</dbReference>
<dbReference type="SUPFAM" id="SSF52540">
    <property type="entry name" value="P-loop containing nucleoside triphosphate hydrolases"/>
    <property type="match status" value="1"/>
</dbReference>
<dbReference type="Pfam" id="PF00560">
    <property type="entry name" value="LRR_1"/>
    <property type="match status" value="2"/>
</dbReference>
<evidence type="ECO:0000313" key="13">
    <source>
        <dbReference type="EMBL" id="CBJ26402.1"/>
    </source>
</evidence>
<dbReference type="InterPro" id="IPR003591">
    <property type="entry name" value="Leu-rich_rpt_typical-subtyp"/>
</dbReference>
<dbReference type="FunFam" id="3.80.10.10:FF:000233">
    <property type="entry name" value="Leucine-rich repeat receptor-like protein kinase TDR"/>
    <property type="match status" value="1"/>
</dbReference>
<evidence type="ECO:0000256" key="3">
    <source>
        <dbReference type="ARBA" id="ARBA00022614"/>
    </source>
</evidence>
<keyword evidence="5" id="KW-0732">Signal</keyword>
<feature type="region of interest" description="Disordered" evidence="10">
    <location>
        <begin position="1161"/>
        <end position="1188"/>
    </location>
</feature>
<dbReference type="eggNOG" id="ENOG502QQYD">
    <property type="taxonomic scope" value="Eukaryota"/>
</dbReference>
<dbReference type="Proteomes" id="UP000002630">
    <property type="component" value="Linkage Group LG04"/>
</dbReference>
<protein>
    <submittedName>
        <fullName evidence="13">LRR-GTPase of the ROCO family</fullName>
    </submittedName>
</protein>
<keyword evidence="6" id="KW-0677">Repeat</keyword>
<evidence type="ECO:0000313" key="14">
    <source>
        <dbReference type="Proteomes" id="UP000002630"/>
    </source>
</evidence>
<dbReference type="GO" id="GO:0009791">
    <property type="term" value="P:post-embryonic development"/>
    <property type="evidence" value="ECO:0007669"/>
    <property type="project" value="UniProtKB-ARBA"/>
</dbReference>
<dbReference type="GO" id="GO:0016020">
    <property type="term" value="C:membrane"/>
    <property type="evidence" value="ECO:0007669"/>
    <property type="project" value="UniProtKB-SubCell"/>
</dbReference>
<dbReference type="InterPro" id="IPR027417">
    <property type="entry name" value="P-loop_NTPase"/>
</dbReference>
<sequence>MASTDREALVALFRSTGGAGWRQRGNWDTDAAIAIWNGVEVNDQGRVVKLSLKLKSLRGPIPPGISALESLSLGYNELDSNIPPELGDLRQLQTLYLNSNRLTGPIPVELGRLAVLEYLSLGGNELTGPIPRELGNLAALQYFSLGYNELSGPIPSELGHLSALKRLYLSNNQLSGTIPEALGKLTALQGLYLHRNKLSGPIPKELGELSRLEMLWLNDNSLTGPIPRELGNLAALRDLNLSYNKLSGPIPSELGHLSALKELYLHNNQLSGPIPVELGRLAVLGYLRLEVNELTGPIPSELGHLSVLKRLNLSGNQLSGPIPVELGRLAALEYLSLGANELTGHIPRQLGDLGALYTLDLSYNKLEGPIPVELGRLALLEYLSLGGNELSGPIPRELGNLVALQHLNLGSNELSGPIPSELGHLSALKQLHLYSNQLSGTIPKELGALRQLGHLWIPNNQFSRLWHTLGQDQTGSMAARPGTLPVDLARLLDRFDGLVTLDLSRNPWEHPPEAIVAGGVQAVRGYYDAMFKGGTTAVTRPLKVVIIGKETVGKTSLRRSITTGGPCMTQNGGVESTVHVDVEDHKVDGHPIRIFDCAGQVVYYGLLQLFLTPRAVYLLVWDAAKASEMDGLNLEDLAIAPWLRYLTFRVPDANVILVGNKWDRVVRTRGTVADDVECESRRWLKSWMEKAHGHQPHGLSLEDGVSLVSCAQSGLGVSAPAFGGGTGWPCDKSTPGLFHRMIYDPVDDKRTVTMHLPPSYRLALEMLEELASSSRRKAEQRTRGITRADLEEKWHAKVAELNGAGTPVAAPEAAMPGAILIRKWEGGLVEYGNYVFLDVEWFATVLDPLFSHRRDSYGDIDLGGIRVTNLASLRRLDNEHVFEPQLAEELWTPELAPHLLLALKSAGLTFPLPNDPNGGLVILLRMDTTRPPEYGIKLEQVHKASEADLRLTVACSFSLGLPPGFVERLLARCCHMGYPFPFWRYGALIVGNGAEKGLFSLSVEYSEEDKILALEVFGGCEEVHAWAALSKVLSVMIKMLSEFPGLPCELMFFCPQHKTKGMPIRTTDGRPGSCLVEESYFCQLCQDREAGIDLLAAALQVVEFSDEKFLDEPLREQFAENAEKVARQGCALWPGMNYEVEVSGPASSGISPGIQAPAQIRSSNQAPVQSGSSSQASTEGSPPSQVSGTPWYQDVKTLVGAASVACLTVFGVFAAKEDDDPRLWGVFLGVGMLLIGAEFVLIAREHKLLCCKPRVEAASAV</sequence>
<dbReference type="Pfam" id="PF08477">
    <property type="entry name" value="Roc"/>
    <property type="match status" value="1"/>
</dbReference>
<dbReference type="EMBL" id="FN649729">
    <property type="protein sequence ID" value="CBJ26402.1"/>
    <property type="molecule type" value="Genomic_DNA"/>
</dbReference>
<dbReference type="PANTHER" id="PTHR48060">
    <property type="entry name" value="DNA DAMAGE-REPAIR/TOLERATION PROTEIN DRT100"/>
    <property type="match status" value="1"/>
</dbReference>
<dbReference type="FunFam" id="3.80.10.10:FF:000111">
    <property type="entry name" value="LRR receptor-like serine/threonine-protein kinase ERECTA"/>
    <property type="match status" value="1"/>
</dbReference>
<reference evidence="13 14" key="1">
    <citation type="journal article" date="2010" name="Nature">
        <title>The Ectocarpus genome and the independent evolution of multicellularity in brown algae.</title>
        <authorList>
            <person name="Cock J.M."/>
            <person name="Sterck L."/>
            <person name="Rouze P."/>
            <person name="Scornet D."/>
            <person name="Allen A.E."/>
            <person name="Amoutzias G."/>
            <person name="Anthouard V."/>
            <person name="Artiguenave F."/>
            <person name="Aury J.M."/>
            <person name="Badger J.H."/>
            <person name="Beszteri B."/>
            <person name="Billiau K."/>
            <person name="Bonnet E."/>
            <person name="Bothwell J.H."/>
            <person name="Bowler C."/>
            <person name="Boyen C."/>
            <person name="Brownlee C."/>
            <person name="Carrano C.J."/>
            <person name="Charrier B."/>
            <person name="Cho G.Y."/>
            <person name="Coelho S.M."/>
            <person name="Collen J."/>
            <person name="Corre E."/>
            <person name="Da Silva C."/>
            <person name="Delage L."/>
            <person name="Delaroque N."/>
            <person name="Dittami S.M."/>
            <person name="Doulbeau S."/>
            <person name="Elias M."/>
            <person name="Farnham G."/>
            <person name="Gachon C.M."/>
            <person name="Gschloessl B."/>
            <person name="Heesch S."/>
            <person name="Jabbari K."/>
            <person name="Jubin C."/>
            <person name="Kawai H."/>
            <person name="Kimura K."/>
            <person name="Kloareg B."/>
            <person name="Kupper F.C."/>
            <person name="Lang D."/>
            <person name="Le Bail A."/>
            <person name="Leblanc C."/>
            <person name="Lerouge P."/>
            <person name="Lohr M."/>
            <person name="Lopez P.J."/>
            <person name="Martens C."/>
            <person name="Maumus F."/>
            <person name="Michel G."/>
            <person name="Miranda-Saavedra D."/>
            <person name="Morales J."/>
            <person name="Moreau H."/>
            <person name="Motomura T."/>
            <person name="Nagasato C."/>
            <person name="Napoli C.A."/>
            <person name="Nelson D.R."/>
            <person name="Nyvall-Collen P."/>
            <person name="Peters A.F."/>
            <person name="Pommier C."/>
            <person name="Potin P."/>
            <person name="Poulain J."/>
            <person name="Quesneville H."/>
            <person name="Read B."/>
            <person name="Rensing S.A."/>
            <person name="Ritter A."/>
            <person name="Rousvoal S."/>
            <person name="Samanta M."/>
            <person name="Samson G."/>
            <person name="Schroeder D.C."/>
            <person name="Segurens B."/>
            <person name="Strittmatter M."/>
            <person name="Tonon T."/>
            <person name="Tregear J.W."/>
            <person name="Valentin K."/>
            <person name="von Dassow P."/>
            <person name="Yamagishi T."/>
            <person name="Van de Peer Y."/>
            <person name="Wincker P."/>
        </authorList>
    </citation>
    <scope>NUCLEOTIDE SEQUENCE [LARGE SCALE GENOMIC DNA]</scope>
    <source>
        <strain evidence="14">Ec32 / CCAP1310/4</strain>
    </source>
</reference>
<keyword evidence="14" id="KW-1185">Reference proteome</keyword>
<evidence type="ECO:0000256" key="5">
    <source>
        <dbReference type="ARBA" id="ARBA00022729"/>
    </source>
</evidence>
<dbReference type="STRING" id="2880.D7FX69"/>
<feature type="domain" description="Disease resistance R13L4/SHOC-2-like LRR" evidence="12">
    <location>
        <begin position="325"/>
        <end position="462"/>
    </location>
</feature>
<keyword evidence="9" id="KW-0325">Glycoprotein</keyword>
<evidence type="ECO:0000256" key="6">
    <source>
        <dbReference type="ARBA" id="ARBA00022737"/>
    </source>
</evidence>
<keyword evidence="8 11" id="KW-0472">Membrane</keyword>
<feature type="domain" description="Disease resistance R13L4/SHOC-2-like LRR" evidence="12">
    <location>
        <begin position="109"/>
        <end position="217"/>
    </location>
</feature>
<evidence type="ECO:0000256" key="9">
    <source>
        <dbReference type="ARBA" id="ARBA00023180"/>
    </source>
</evidence>
<dbReference type="InterPro" id="IPR055414">
    <property type="entry name" value="LRR_R13L4/SHOC2-like"/>
</dbReference>
<keyword evidence="7 11" id="KW-1133">Transmembrane helix</keyword>
<dbReference type="PRINTS" id="PR00449">
    <property type="entry name" value="RASTRNSFRMNG"/>
</dbReference>
<dbReference type="Gene3D" id="3.40.50.300">
    <property type="entry name" value="P-loop containing nucleotide triphosphate hydrolases"/>
    <property type="match status" value="1"/>
</dbReference>
<dbReference type="InParanoid" id="D7FX69"/>
<organism evidence="13 14">
    <name type="scientific">Ectocarpus siliculosus</name>
    <name type="common">Brown alga</name>
    <name type="synonym">Conferva siliculosa</name>
    <dbReference type="NCBI Taxonomy" id="2880"/>
    <lineage>
        <taxon>Eukaryota</taxon>
        <taxon>Sar</taxon>
        <taxon>Stramenopiles</taxon>
        <taxon>Ochrophyta</taxon>
        <taxon>PX clade</taxon>
        <taxon>Phaeophyceae</taxon>
        <taxon>Ectocarpales</taxon>
        <taxon>Ectocarpaceae</taxon>
        <taxon>Ectocarpus</taxon>
    </lineage>
</organism>
<evidence type="ECO:0000256" key="4">
    <source>
        <dbReference type="ARBA" id="ARBA00022692"/>
    </source>
</evidence>
<dbReference type="Pfam" id="PF23598">
    <property type="entry name" value="LRR_14"/>
    <property type="match status" value="2"/>
</dbReference>
<dbReference type="EMBL" id="FN648509">
    <property type="protein sequence ID" value="CBJ26402.1"/>
    <property type="molecule type" value="Genomic_DNA"/>
</dbReference>
<evidence type="ECO:0000259" key="12">
    <source>
        <dbReference type="Pfam" id="PF23598"/>
    </source>
</evidence>
<evidence type="ECO:0000256" key="10">
    <source>
        <dbReference type="SAM" id="MobiDB-lite"/>
    </source>
</evidence>
<dbReference type="InterPro" id="IPR032675">
    <property type="entry name" value="LRR_dom_sf"/>
</dbReference>
<gene>
    <name evidence="13" type="ORF">Esi_0032_0138</name>
</gene>
<dbReference type="FunFam" id="3.80.10.10:FF:000400">
    <property type="entry name" value="Nuclear pore complex protein NUP107"/>
    <property type="match status" value="1"/>
</dbReference>
<accession>D7FX69</accession>
<evidence type="ECO:0000256" key="11">
    <source>
        <dbReference type="SAM" id="Phobius"/>
    </source>
</evidence>
<comment type="similarity">
    <text evidence="2">Belongs to the RLP family.</text>
</comment>
<evidence type="ECO:0000256" key="2">
    <source>
        <dbReference type="ARBA" id="ARBA00009592"/>
    </source>
</evidence>
<name>D7FX69_ECTSI</name>